<keyword evidence="3" id="KW-1185">Reference proteome</keyword>
<protein>
    <submittedName>
        <fullName evidence="2">Uncharacterized protein</fullName>
    </submittedName>
</protein>
<accession>A0A8T3BFS4</accession>
<evidence type="ECO:0000313" key="2">
    <source>
        <dbReference type="EMBL" id="KAI0511969.1"/>
    </source>
</evidence>
<dbReference type="AlphaFoldDB" id="A0A8T3BFS4"/>
<dbReference type="EMBL" id="JAGYWB010000009">
    <property type="protein sequence ID" value="KAI0511969.1"/>
    <property type="molecule type" value="Genomic_DNA"/>
</dbReference>
<organism evidence="2 3">
    <name type="scientific">Dendrobium nobile</name>
    <name type="common">Orchid</name>
    <dbReference type="NCBI Taxonomy" id="94219"/>
    <lineage>
        <taxon>Eukaryota</taxon>
        <taxon>Viridiplantae</taxon>
        <taxon>Streptophyta</taxon>
        <taxon>Embryophyta</taxon>
        <taxon>Tracheophyta</taxon>
        <taxon>Spermatophyta</taxon>
        <taxon>Magnoliopsida</taxon>
        <taxon>Liliopsida</taxon>
        <taxon>Asparagales</taxon>
        <taxon>Orchidaceae</taxon>
        <taxon>Epidendroideae</taxon>
        <taxon>Malaxideae</taxon>
        <taxon>Dendrobiinae</taxon>
        <taxon>Dendrobium</taxon>
    </lineage>
</organism>
<evidence type="ECO:0000313" key="3">
    <source>
        <dbReference type="Proteomes" id="UP000829196"/>
    </source>
</evidence>
<sequence length="94" mass="10538">MAFLEDEFHSNLVYESSSKSRKPPSDSTSGASKPKRRPSFSLVHEPDRCVLQPNLSDHSATPDSPSAEQHDEASLFSSRLEPNSTMKLRFYPLD</sequence>
<name>A0A8T3BFS4_DENNO</name>
<reference evidence="2" key="1">
    <citation type="journal article" date="2022" name="Front. Genet.">
        <title>Chromosome-Scale Assembly of the Dendrobium nobile Genome Provides Insights Into the Molecular Mechanism of the Biosynthesis of the Medicinal Active Ingredient of Dendrobium.</title>
        <authorList>
            <person name="Xu Q."/>
            <person name="Niu S.-C."/>
            <person name="Li K.-L."/>
            <person name="Zheng P.-J."/>
            <person name="Zhang X.-J."/>
            <person name="Jia Y."/>
            <person name="Liu Y."/>
            <person name="Niu Y.-X."/>
            <person name="Yu L.-H."/>
            <person name="Chen D.-F."/>
            <person name="Zhang G.-Q."/>
        </authorList>
    </citation>
    <scope>NUCLEOTIDE SEQUENCE</scope>
    <source>
        <tissue evidence="2">Leaf</tissue>
    </source>
</reference>
<proteinExistence type="predicted"/>
<evidence type="ECO:0000256" key="1">
    <source>
        <dbReference type="SAM" id="MobiDB-lite"/>
    </source>
</evidence>
<dbReference type="Proteomes" id="UP000829196">
    <property type="component" value="Unassembled WGS sequence"/>
</dbReference>
<feature type="compositionally biased region" description="Polar residues" evidence="1">
    <location>
        <begin position="53"/>
        <end position="67"/>
    </location>
</feature>
<comment type="caution">
    <text evidence="2">The sequence shown here is derived from an EMBL/GenBank/DDBJ whole genome shotgun (WGS) entry which is preliminary data.</text>
</comment>
<feature type="region of interest" description="Disordered" evidence="1">
    <location>
        <begin position="1"/>
        <end position="80"/>
    </location>
</feature>
<gene>
    <name evidence="2" type="ORF">KFK09_012603</name>
</gene>